<organism evidence="2 3">
    <name type="scientific">Phragmitibacter flavus</name>
    <dbReference type="NCBI Taxonomy" id="2576071"/>
    <lineage>
        <taxon>Bacteria</taxon>
        <taxon>Pseudomonadati</taxon>
        <taxon>Verrucomicrobiota</taxon>
        <taxon>Verrucomicrobiia</taxon>
        <taxon>Verrucomicrobiales</taxon>
        <taxon>Verrucomicrobiaceae</taxon>
        <taxon>Phragmitibacter</taxon>
    </lineage>
</organism>
<dbReference type="Proteomes" id="UP000306196">
    <property type="component" value="Unassembled WGS sequence"/>
</dbReference>
<keyword evidence="1" id="KW-0732">Signal</keyword>
<protein>
    <submittedName>
        <fullName evidence="2">Uncharacterized protein</fullName>
    </submittedName>
</protein>
<proteinExistence type="predicted"/>
<evidence type="ECO:0000256" key="1">
    <source>
        <dbReference type="SAM" id="SignalP"/>
    </source>
</evidence>
<reference evidence="2 3" key="1">
    <citation type="submission" date="2019-05" db="EMBL/GenBank/DDBJ databases">
        <title>Verrucobacter flavum gen. nov., sp. nov. a new member of the family Verrucomicrobiaceae.</title>
        <authorList>
            <person name="Szuroczki S."/>
            <person name="Abbaszade G."/>
            <person name="Szabo A."/>
            <person name="Felfoldi T."/>
            <person name="Schumann P."/>
            <person name="Boka K."/>
            <person name="Keki Z."/>
            <person name="Toumi M."/>
            <person name="Toth E."/>
        </authorList>
    </citation>
    <scope>NUCLEOTIDE SEQUENCE [LARGE SCALE GENOMIC DNA]</scope>
    <source>
        <strain evidence="2 3">MG-N-17</strain>
    </source>
</reference>
<feature type="signal peptide" evidence="1">
    <location>
        <begin position="1"/>
        <end position="20"/>
    </location>
</feature>
<dbReference type="AlphaFoldDB" id="A0A5R8KCV9"/>
<dbReference type="EMBL" id="VAUV01000009">
    <property type="protein sequence ID" value="TLD70142.1"/>
    <property type="molecule type" value="Genomic_DNA"/>
</dbReference>
<accession>A0A5R8KCV9</accession>
<gene>
    <name evidence="2" type="ORF">FEM03_13185</name>
</gene>
<comment type="caution">
    <text evidence="2">The sequence shown here is derived from an EMBL/GenBank/DDBJ whole genome shotgun (WGS) entry which is preliminary data.</text>
</comment>
<evidence type="ECO:0000313" key="2">
    <source>
        <dbReference type="EMBL" id="TLD70142.1"/>
    </source>
</evidence>
<feature type="chain" id="PRO_5024394285" evidence="1">
    <location>
        <begin position="21"/>
        <end position="168"/>
    </location>
</feature>
<dbReference type="RefSeq" id="WP_138086739.1">
    <property type="nucleotide sequence ID" value="NZ_VAUV01000009.1"/>
</dbReference>
<sequence length="168" mass="19020">MKTLIATLMLLALGTGLSNSEEHAEHIDKLTEKRSKPVRLKDSGSITTQSSFKPPIEILVEAKTDSTNLRLSYAADQLIFNWERDRHQLRVDGGPANGRHKFGAGYIPENKYVKIRWVVTKDKQSIYVNEELRFEHSGDYGDIDKPVTVFTSRDAEVMVKSIKTKSLD</sequence>
<dbReference type="OrthoDB" id="195889at2"/>
<evidence type="ECO:0000313" key="3">
    <source>
        <dbReference type="Proteomes" id="UP000306196"/>
    </source>
</evidence>
<name>A0A5R8KCV9_9BACT</name>
<keyword evidence="3" id="KW-1185">Reference proteome</keyword>